<dbReference type="PANTHER" id="PTHR31860:SF4">
    <property type="entry name" value="OS02G0637800 PROTEIN"/>
    <property type="match status" value="1"/>
</dbReference>
<name>A0A2P5D330_PARAD</name>
<dbReference type="STRING" id="3476.A0A2P5D330"/>
<keyword evidence="2" id="KW-0808">Transferase</keyword>
<keyword evidence="1" id="KW-0812">Transmembrane</keyword>
<keyword evidence="1" id="KW-1133">Transmembrane helix</keyword>
<evidence type="ECO:0000256" key="1">
    <source>
        <dbReference type="SAM" id="Phobius"/>
    </source>
</evidence>
<organism evidence="2 3">
    <name type="scientific">Parasponia andersonii</name>
    <name type="common">Sponia andersonii</name>
    <dbReference type="NCBI Taxonomy" id="3476"/>
    <lineage>
        <taxon>Eukaryota</taxon>
        <taxon>Viridiplantae</taxon>
        <taxon>Streptophyta</taxon>
        <taxon>Embryophyta</taxon>
        <taxon>Tracheophyta</taxon>
        <taxon>Spermatophyta</taxon>
        <taxon>Magnoliopsida</taxon>
        <taxon>eudicotyledons</taxon>
        <taxon>Gunneridae</taxon>
        <taxon>Pentapetalae</taxon>
        <taxon>rosids</taxon>
        <taxon>fabids</taxon>
        <taxon>Rosales</taxon>
        <taxon>Cannabaceae</taxon>
        <taxon>Parasponia</taxon>
    </lineage>
</organism>
<dbReference type="Pfam" id="PF04842">
    <property type="entry name" value="DUF639"/>
    <property type="match status" value="1"/>
</dbReference>
<dbReference type="PANTHER" id="PTHR31860">
    <property type="entry name" value="HEAT-INDUCIBLE TRANSCRIPTION REPRESSOR (DUF639)-RELATED"/>
    <property type="match status" value="1"/>
</dbReference>
<dbReference type="EMBL" id="JXTB01000069">
    <property type="protein sequence ID" value="PON67709.1"/>
    <property type="molecule type" value="Genomic_DNA"/>
</dbReference>
<dbReference type="GO" id="GO:0016301">
    <property type="term" value="F:kinase activity"/>
    <property type="evidence" value="ECO:0007669"/>
    <property type="project" value="UniProtKB-KW"/>
</dbReference>
<dbReference type="Gene3D" id="3.30.200.20">
    <property type="entry name" value="Phosphorylase Kinase, domain 1"/>
    <property type="match status" value="1"/>
</dbReference>
<evidence type="ECO:0000313" key="2">
    <source>
        <dbReference type="EMBL" id="PON67709.1"/>
    </source>
</evidence>
<sequence>MWSYFDGLPKAINGFSEGRRLRTGNFGMVYEERFFNDKLVAIKKIKHSENNSIEQARDRVVLLLVFLAKVFAFVPFRFIVMLVILEAFTREMPYKKENSDKLMRRAR</sequence>
<comment type="caution">
    <text evidence="2">The sequence shown here is derived from an EMBL/GenBank/DDBJ whole genome shotgun (WGS) entry which is preliminary data.</text>
</comment>
<dbReference type="SUPFAM" id="SSF56112">
    <property type="entry name" value="Protein kinase-like (PK-like)"/>
    <property type="match status" value="1"/>
</dbReference>
<feature type="transmembrane region" description="Helical" evidence="1">
    <location>
        <begin position="60"/>
        <end position="85"/>
    </location>
</feature>
<dbReference type="Proteomes" id="UP000237105">
    <property type="component" value="Unassembled WGS sequence"/>
</dbReference>
<gene>
    <name evidence="2" type="ORF">PanWU01x14_101330</name>
</gene>
<keyword evidence="3" id="KW-1185">Reference proteome</keyword>
<keyword evidence="1" id="KW-0472">Membrane</keyword>
<dbReference type="InterPro" id="IPR006927">
    <property type="entry name" value="DUF639"/>
</dbReference>
<evidence type="ECO:0000313" key="3">
    <source>
        <dbReference type="Proteomes" id="UP000237105"/>
    </source>
</evidence>
<reference evidence="3" key="1">
    <citation type="submission" date="2016-06" db="EMBL/GenBank/DDBJ databases">
        <title>Parallel loss of symbiosis genes in relatives of nitrogen-fixing non-legume Parasponia.</title>
        <authorList>
            <person name="Van Velzen R."/>
            <person name="Holmer R."/>
            <person name="Bu F."/>
            <person name="Rutten L."/>
            <person name="Van Zeijl A."/>
            <person name="Liu W."/>
            <person name="Santuari L."/>
            <person name="Cao Q."/>
            <person name="Sharma T."/>
            <person name="Shen D."/>
            <person name="Roswanjaya Y."/>
            <person name="Wardhani T."/>
            <person name="Kalhor M.S."/>
            <person name="Jansen J."/>
            <person name="Van den Hoogen J."/>
            <person name="Gungor B."/>
            <person name="Hartog M."/>
            <person name="Hontelez J."/>
            <person name="Verver J."/>
            <person name="Yang W.-C."/>
            <person name="Schijlen E."/>
            <person name="Repin R."/>
            <person name="Schilthuizen M."/>
            <person name="Schranz E."/>
            <person name="Heidstra R."/>
            <person name="Miyata K."/>
            <person name="Fedorova E."/>
            <person name="Kohlen W."/>
            <person name="Bisseling T."/>
            <person name="Smit S."/>
            <person name="Geurts R."/>
        </authorList>
    </citation>
    <scope>NUCLEOTIDE SEQUENCE [LARGE SCALE GENOMIC DNA]</scope>
    <source>
        <strain evidence="3">cv. WU1-14</strain>
    </source>
</reference>
<protein>
    <submittedName>
        <fullName evidence="2">Protein kinase-like domain containing protein</fullName>
    </submittedName>
</protein>
<dbReference type="InterPro" id="IPR011009">
    <property type="entry name" value="Kinase-like_dom_sf"/>
</dbReference>
<accession>A0A2P5D330</accession>
<proteinExistence type="predicted"/>
<keyword evidence="2" id="KW-0418">Kinase</keyword>
<dbReference type="AlphaFoldDB" id="A0A2P5D330"/>